<keyword evidence="6" id="KW-0769">Symport</keyword>
<dbReference type="Pfam" id="PF06379">
    <property type="entry name" value="RhaT"/>
    <property type="match status" value="1"/>
</dbReference>
<evidence type="ECO:0000256" key="7">
    <source>
        <dbReference type="ARBA" id="ARBA00022989"/>
    </source>
</evidence>
<feature type="transmembrane region" description="Helical" evidence="9">
    <location>
        <begin position="102"/>
        <end position="122"/>
    </location>
</feature>
<evidence type="ECO:0000256" key="2">
    <source>
        <dbReference type="ARBA" id="ARBA00022475"/>
    </source>
</evidence>
<dbReference type="AlphaFoldDB" id="A0A1H3X078"/>
<evidence type="ECO:0000256" key="8">
    <source>
        <dbReference type="ARBA" id="ARBA00023136"/>
    </source>
</evidence>
<dbReference type="GO" id="GO:0015293">
    <property type="term" value="F:symporter activity"/>
    <property type="evidence" value="ECO:0007669"/>
    <property type="project" value="UniProtKB-KW"/>
</dbReference>
<protein>
    <submittedName>
        <fullName evidence="10">L-rhamnose-H+ transport protein</fullName>
    </submittedName>
</protein>
<proteinExistence type="predicted"/>
<evidence type="ECO:0000256" key="4">
    <source>
        <dbReference type="ARBA" id="ARBA00022597"/>
    </source>
</evidence>
<keyword evidence="3" id="KW-0997">Cell inner membrane</keyword>
<keyword evidence="4" id="KW-0762">Sugar transport</keyword>
<evidence type="ECO:0000256" key="3">
    <source>
        <dbReference type="ARBA" id="ARBA00022519"/>
    </source>
</evidence>
<feature type="transmembrane region" description="Helical" evidence="9">
    <location>
        <begin position="6"/>
        <end position="27"/>
    </location>
</feature>
<evidence type="ECO:0000256" key="1">
    <source>
        <dbReference type="ARBA" id="ARBA00022448"/>
    </source>
</evidence>
<keyword evidence="11" id="KW-1185">Reference proteome</keyword>
<evidence type="ECO:0000256" key="6">
    <source>
        <dbReference type="ARBA" id="ARBA00022847"/>
    </source>
</evidence>
<evidence type="ECO:0000256" key="9">
    <source>
        <dbReference type="SAM" id="Phobius"/>
    </source>
</evidence>
<keyword evidence="2" id="KW-1003">Cell membrane</keyword>
<feature type="transmembrane region" description="Helical" evidence="9">
    <location>
        <begin position="75"/>
        <end position="95"/>
    </location>
</feature>
<name>A0A1H3X078_9BACT</name>
<feature type="transmembrane region" description="Helical" evidence="9">
    <location>
        <begin position="224"/>
        <end position="244"/>
    </location>
</feature>
<feature type="transmembrane region" description="Helical" evidence="9">
    <location>
        <begin position="39"/>
        <end position="63"/>
    </location>
</feature>
<feature type="transmembrane region" description="Helical" evidence="9">
    <location>
        <begin position="137"/>
        <end position="157"/>
    </location>
</feature>
<dbReference type="OrthoDB" id="9790043at2"/>
<keyword evidence="5 9" id="KW-0812">Transmembrane</keyword>
<evidence type="ECO:0000313" key="10">
    <source>
        <dbReference type="EMBL" id="SDZ92640.1"/>
    </source>
</evidence>
<dbReference type="RefSeq" id="WP_091394615.1">
    <property type="nucleotide sequence ID" value="NZ_FNQY01000004.1"/>
</dbReference>
<sequence>MMTPNPIEGIGLHAIGATSASTCYLPFHKTKKWSWVSYWLIQSLFAWILTPLALALLTIPHFFDVIHEASAQTLWLTFLFGGMYGFGGMSFGFATRYIGYSLTYAISIGLSAVLGTLLPLLLHGTLGTYFGGEDGHIIAVGMIIAMIGVGLCGVAGFKKEQEIKLSQSGSHIHTKQFNMRLGLLLAIIAGVLSGVFNIALEYGQPVSDIAAQKGAGIFEGNAKLVIATSGCFVINFIWFTILGLREKRFKEFSSSHYLSKENNQIIPDKARLWKNICWSAFGGILWCMQFFFYGLGHVKMGHLQFASWVIHMSMLIFFSFVVGIGMKEWKNVSGKTYSILIIALITLAASFIIMSYAGL</sequence>
<organism evidence="10 11">
    <name type="scientific">Arachidicoccus rhizosphaerae</name>
    <dbReference type="NCBI Taxonomy" id="551991"/>
    <lineage>
        <taxon>Bacteria</taxon>
        <taxon>Pseudomonadati</taxon>
        <taxon>Bacteroidota</taxon>
        <taxon>Chitinophagia</taxon>
        <taxon>Chitinophagales</taxon>
        <taxon>Chitinophagaceae</taxon>
        <taxon>Arachidicoccus</taxon>
    </lineage>
</organism>
<dbReference type="GO" id="GO:0015153">
    <property type="term" value="F:rhamnose transmembrane transporter activity"/>
    <property type="evidence" value="ECO:0007669"/>
    <property type="project" value="InterPro"/>
</dbReference>
<keyword evidence="8 9" id="KW-0472">Membrane</keyword>
<evidence type="ECO:0000313" key="11">
    <source>
        <dbReference type="Proteomes" id="UP000199041"/>
    </source>
</evidence>
<gene>
    <name evidence="10" type="ORF">SAMN05192529_104114</name>
</gene>
<dbReference type="EMBL" id="FNQY01000004">
    <property type="protein sequence ID" value="SDZ92640.1"/>
    <property type="molecule type" value="Genomic_DNA"/>
</dbReference>
<evidence type="ECO:0000256" key="5">
    <source>
        <dbReference type="ARBA" id="ARBA00022692"/>
    </source>
</evidence>
<dbReference type="STRING" id="551991.SAMN05192529_104114"/>
<feature type="transmembrane region" description="Helical" evidence="9">
    <location>
        <begin position="305"/>
        <end position="325"/>
    </location>
</feature>
<feature type="transmembrane region" description="Helical" evidence="9">
    <location>
        <begin position="337"/>
        <end position="357"/>
    </location>
</feature>
<keyword evidence="1" id="KW-0813">Transport</keyword>
<dbReference type="GO" id="GO:0016020">
    <property type="term" value="C:membrane"/>
    <property type="evidence" value="ECO:0007669"/>
    <property type="project" value="InterPro"/>
</dbReference>
<feature type="transmembrane region" description="Helical" evidence="9">
    <location>
        <begin position="177"/>
        <end position="200"/>
    </location>
</feature>
<reference evidence="10 11" key="1">
    <citation type="submission" date="2016-10" db="EMBL/GenBank/DDBJ databases">
        <authorList>
            <person name="de Groot N.N."/>
        </authorList>
    </citation>
    <scope>NUCLEOTIDE SEQUENCE [LARGE SCALE GENOMIC DNA]</scope>
    <source>
        <strain evidence="10 11">Vu-144</strain>
    </source>
</reference>
<accession>A0A1H3X078</accession>
<dbReference type="Proteomes" id="UP000199041">
    <property type="component" value="Unassembled WGS sequence"/>
</dbReference>
<dbReference type="InterPro" id="IPR004673">
    <property type="entry name" value="L-rhamnose-proton_sym_RhaT"/>
</dbReference>
<keyword evidence="7 9" id="KW-1133">Transmembrane helix</keyword>
<feature type="transmembrane region" description="Helical" evidence="9">
    <location>
        <begin position="276"/>
        <end position="293"/>
    </location>
</feature>